<accession>A0AAD3Y6D3</accession>
<keyword evidence="2" id="KW-1185">Reference proteome</keyword>
<reference evidence="1" key="1">
    <citation type="submission" date="2023-05" db="EMBL/GenBank/DDBJ databases">
        <title>Nepenthes gracilis genome sequencing.</title>
        <authorList>
            <person name="Fukushima K."/>
        </authorList>
    </citation>
    <scope>NUCLEOTIDE SEQUENCE</scope>
    <source>
        <strain evidence="1">SING2019-196</strain>
    </source>
</reference>
<comment type="caution">
    <text evidence="1">The sequence shown here is derived from an EMBL/GenBank/DDBJ whole genome shotgun (WGS) entry which is preliminary data.</text>
</comment>
<gene>
    <name evidence="1" type="ORF">Nepgr_031003</name>
</gene>
<evidence type="ECO:0000313" key="2">
    <source>
        <dbReference type="Proteomes" id="UP001279734"/>
    </source>
</evidence>
<dbReference type="Proteomes" id="UP001279734">
    <property type="component" value="Unassembled WGS sequence"/>
</dbReference>
<dbReference type="AlphaFoldDB" id="A0AAD3Y6D3"/>
<organism evidence="1 2">
    <name type="scientific">Nepenthes gracilis</name>
    <name type="common">Slender pitcher plant</name>
    <dbReference type="NCBI Taxonomy" id="150966"/>
    <lineage>
        <taxon>Eukaryota</taxon>
        <taxon>Viridiplantae</taxon>
        <taxon>Streptophyta</taxon>
        <taxon>Embryophyta</taxon>
        <taxon>Tracheophyta</taxon>
        <taxon>Spermatophyta</taxon>
        <taxon>Magnoliopsida</taxon>
        <taxon>eudicotyledons</taxon>
        <taxon>Gunneridae</taxon>
        <taxon>Pentapetalae</taxon>
        <taxon>Caryophyllales</taxon>
        <taxon>Nepenthaceae</taxon>
        <taxon>Nepenthes</taxon>
    </lineage>
</organism>
<protein>
    <submittedName>
        <fullName evidence="1">Uncharacterized protein</fullName>
    </submittedName>
</protein>
<evidence type="ECO:0000313" key="1">
    <source>
        <dbReference type="EMBL" id="GMH29160.1"/>
    </source>
</evidence>
<sequence length="90" mass="9878">MRPCMAGCPLRRPMAAGNPIGGGSQSEKWFAIVGRQPRSRSSAAWRQQWDRRMRHGLAVVAAVEIKKDEAATVSATGLEGRKKHKRGLPI</sequence>
<name>A0AAD3Y6D3_NEPGR</name>
<proteinExistence type="predicted"/>
<dbReference type="EMBL" id="BSYO01000036">
    <property type="protein sequence ID" value="GMH29160.1"/>
    <property type="molecule type" value="Genomic_DNA"/>
</dbReference>